<dbReference type="GO" id="GO:0016787">
    <property type="term" value="F:hydrolase activity"/>
    <property type="evidence" value="ECO:0007669"/>
    <property type="project" value="UniProtKB-KW"/>
</dbReference>
<evidence type="ECO:0000313" key="3">
    <source>
        <dbReference type="EMBL" id="OMP88057.1"/>
    </source>
</evidence>
<dbReference type="PANTHER" id="PTHR43798:SF31">
    <property type="entry name" value="AB HYDROLASE SUPERFAMILY PROTEIN YCLE"/>
    <property type="match status" value="1"/>
</dbReference>
<dbReference type="Pfam" id="PF12697">
    <property type="entry name" value="Abhydrolase_6"/>
    <property type="match status" value="1"/>
</dbReference>
<gene>
    <name evidence="3" type="ORF">BK809_0002814</name>
</gene>
<evidence type="ECO:0000256" key="1">
    <source>
        <dbReference type="ARBA" id="ARBA00022801"/>
    </source>
</evidence>
<dbReference type="EMBL" id="MSZU01000075">
    <property type="protein sequence ID" value="OMP88057.1"/>
    <property type="molecule type" value="Genomic_DNA"/>
</dbReference>
<dbReference type="PANTHER" id="PTHR43798">
    <property type="entry name" value="MONOACYLGLYCEROL LIPASE"/>
    <property type="match status" value="1"/>
</dbReference>
<dbReference type="InterPro" id="IPR000073">
    <property type="entry name" value="AB_hydrolase_1"/>
</dbReference>
<accession>A0A1S8BKN0</accession>
<protein>
    <recommendedName>
        <fullName evidence="2">AB hydrolase-1 domain-containing protein</fullName>
    </recommendedName>
</protein>
<comment type="caution">
    <text evidence="3">The sequence shown here is derived from an EMBL/GenBank/DDBJ whole genome shotgun (WGS) entry which is preliminary data.</text>
</comment>
<dbReference type="GO" id="GO:0016020">
    <property type="term" value="C:membrane"/>
    <property type="evidence" value="ECO:0007669"/>
    <property type="project" value="TreeGrafter"/>
</dbReference>
<reference evidence="3 4" key="1">
    <citation type="submission" date="2017-01" db="EMBL/GenBank/DDBJ databases">
        <title>Draft genome sequence of Diplodia seriata F98.1, a fungal species involved in grapevine trunk diseases.</title>
        <authorList>
            <person name="Robert-Siegwald G."/>
            <person name="Vallet J."/>
            <person name="Abou-Mansour E."/>
            <person name="Xu J."/>
            <person name="Rey P."/>
            <person name="Bertsch C."/>
            <person name="Rego C."/>
            <person name="Larignon P."/>
            <person name="Fontaine F."/>
            <person name="Lebrun M.-H."/>
        </authorList>
    </citation>
    <scope>NUCLEOTIDE SEQUENCE [LARGE SCALE GENOMIC DNA]</scope>
    <source>
        <strain evidence="3 4">F98.1</strain>
    </source>
</reference>
<keyword evidence="1" id="KW-0378">Hydrolase</keyword>
<sequence>MPPPPIHTTTTTTDNTTLHLYTHNAPSPTRPSLILLHYWGGSPTTWTPLLAAHPALRTAHAITYHARGWAPSTGPDPDDPSAYGTAAMSRDLAAVVRAAALDDPHHAPAGFVVVGHSMGAKVAQHYAATAGSGCQGLRGLVLVAPAPLGGLRFPPEVKEQQRRAYESAEGVREVLENVLTRGPGTLAEGVREGCVRDSLRGSGWAKAAWPGYAAEEDFGGLIGGIGVPVVVLRGDADFERDLVGELGVERGWVNRVVEGCGHLVPLEKPEVLGVEIVRFMEGLDWLDRCGRENF</sequence>
<evidence type="ECO:0000313" key="4">
    <source>
        <dbReference type="Proteomes" id="UP000190776"/>
    </source>
</evidence>
<dbReference type="STRING" id="420778.A0A1S8BKN0"/>
<evidence type="ECO:0000259" key="2">
    <source>
        <dbReference type="Pfam" id="PF12697"/>
    </source>
</evidence>
<dbReference type="InterPro" id="IPR029058">
    <property type="entry name" value="AB_hydrolase_fold"/>
</dbReference>
<dbReference type="Gene3D" id="3.40.50.1820">
    <property type="entry name" value="alpha/beta hydrolase"/>
    <property type="match status" value="1"/>
</dbReference>
<dbReference type="InterPro" id="IPR050266">
    <property type="entry name" value="AB_hydrolase_sf"/>
</dbReference>
<proteinExistence type="predicted"/>
<feature type="domain" description="AB hydrolase-1" evidence="2">
    <location>
        <begin position="33"/>
        <end position="271"/>
    </location>
</feature>
<name>A0A1S8BKN0_9PEZI</name>
<organism evidence="3 4">
    <name type="scientific">Diplodia seriata</name>
    <dbReference type="NCBI Taxonomy" id="420778"/>
    <lineage>
        <taxon>Eukaryota</taxon>
        <taxon>Fungi</taxon>
        <taxon>Dikarya</taxon>
        <taxon>Ascomycota</taxon>
        <taxon>Pezizomycotina</taxon>
        <taxon>Dothideomycetes</taxon>
        <taxon>Dothideomycetes incertae sedis</taxon>
        <taxon>Botryosphaeriales</taxon>
        <taxon>Botryosphaeriaceae</taxon>
        <taxon>Diplodia</taxon>
    </lineage>
</organism>
<dbReference type="OrthoDB" id="2498029at2759"/>
<dbReference type="Proteomes" id="UP000190776">
    <property type="component" value="Unassembled WGS sequence"/>
</dbReference>
<dbReference type="AlphaFoldDB" id="A0A1S8BKN0"/>
<dbReference type="SUPFAM" id="SSF53474">
    <property type="entry name" value="alpha/beta-Hydrolases"/>
    <property type="match status" value="1"/>
</dbReference>